<dbReference type="RefSeq" id="WP_343039551.1">
    <property type="nucleotide sequence ID" value="NZ_CABPRU010000005.1"/>
</dbReference>
<proteinExistence type="predicted"/>
<dbReference type="AlphaFoldDB" id="A0A5E4VCR5"/>
<dbReference type="EMBL" id="CABPRU010000005">
    <property type="protein sequence ID" value="VVE09921.1"/>
    <property type="molecule type" value="Genomic_DNA"/>
</dbReference>
<dbReference type="Gene3D" id="3.40.50.720">
    <property type="entry name" value="NAD(P)-binding Rossmann-like Domain"/>
    <property type="match status" value="1"/>
</dbReference>
<keyword evidence="2" id="KW-1185">Reference proteome</keyword>
<protein>
    <submittedName>
        <fullName evidence="1">Uncharacterized protein</fullName>
    </submittedName>
</protein>
<gene>
    <name evidence="1" type="ORF">PTE31013_02593</name>
</gene>
<reference evidence="1 2" key="1">
    <citation type="submission" date="2019-08" db="EMBL/GenBank/DDBJ databases">
        <authorList>
            <person name="Peeters C."/>
        </authorList>
    </citation>
    <scope>NUCLEOTIDE SEQUENCE [LARGE SCALE GENOMIC DNA]</scope>
    <source>
        <strain evidence="1 2">LMG 31013</strain>
    </source>
</reference>
<sequence length="68" mass="7577">MRTLVRKESERSERLESRGVDVIVGNLADLDDVARALQGIFSAYFVFPIEAGGIQASAYLRRLPKRPA</sequence>
<name>A0A5E4VCR5_9BURK</name>
<evidence type="ECO:0000313" key="2">
    <source>
        <dbReference type="Proteomes" id="UP000334380"/>
    </source>
</evidence>
<dbReference type="Proteomes" id="UP000334380">
    <property type="component" value="Unassembled WGS sequence"/>
</dbReference>
<evidence type="ECO:0000313" key="1">
    <source>
        <dbReference type="EMBL" id="VVE09921.1"/>
    </source>
</evidence>
<organism evidence="1 2">
    <name type="scientific">Pandoraea terrigena</name>
    <dbReference type="NCBI Taxonomy" id="2508292"/>
    <lineage>
        <taxon>Bacteria</taxon>
        <taxon>Pseudomonadati</taxon>
        <taxon>Pseudomonadota</taxon>
        <taxon>Betaproteobacteria</taxon>
        <taxon>Burkholderiales</taxon>
        <taxon>Burkholderiaceae</taxon>
        <taxon>Pandoraea</taxon>
    </lineage>
</organism>
<accession>A0A5E4VCR5</accession>